<reference evidence="2 3" key="1">
    <citation type="submission" date="2012-09" db="EMBL/GenBank/DDBJ databases">
        <title>Genome Sequence of Bacillus sp. DW5-4.</title>
        <authorList>
            <person name="Lai Q."/>
            <person name="Liu Y."/>
            <person name="Shao Z."/>
        </authorList>
    </citation>
    <scope>NUCLEOTIDE SEQUENCE [LARGE SCALE GENOMIC DNA]</scope>
    <source>
        <strain evidence="2 3">DW5-4</strain>
    </source>
</reference>
<dbReference type="SMART" id="SM00909">
    <property type="entry name" value="Germane"/>
    <property type="match status" value="2"/>
</dbReference>
<dbReference type="PROSITE" id="PS51257">
    <property type="entry name" value="PROKAR_LIPOPROTEIN"/>
    <property type="match status" value="1"/>
</dbReference>
<evidence type="ECO:0000259" key="1">
    <source>
        <dbReference type="SMART" id="SM00909"/>
    </source>
</evidence>
<dbReference type="RefSeq" id="WP_034321133.1">
    <property type="nucleotide sequence ID" value="NZ_JOTP01000009.1"/>
</dbReference>
<dbReference type="Proteomes" id="UP000028091">
    <property type="component" value="Unassembled WGS sequence"/>
</dbReference>
<dbReference type="EMBL" id="JOTP01000009">
    <property type="protein sequence ID" value="KEP26460.1"/>
    <property type="molecule type" value="Genomic_DNA"/>
</dbReference>
<name>A0A081LB34_9BACI</name>
<sequence length="353" mass="38707">MLKKGTTAAVTCIASAMLLSGCGLFQTDQAKTEIDPPQNVTYVKENKEDKQTAKGGKEEKQADSVMRELYLIDKNGYVVSQSIPLPKNEGSAKQTLEYLVDGGPISNLMPNGFRAVLPADTSVSVDIKDGTAVVDFSNEFKNYKKEDEQRILQSVTWTLTQFDSIAKVKLKMNGHELKEMPVNGTPISDDLSREDGINIQHEAAADMTSTKPVTVYYLSESDEQTYYVPVTKRAPKEEDDPITAAIDELVSGPSKTSHLLTDFDQDVKLNDIPKVKDGHVTLDFNESIFGSADEKKKVISQKVLDSIVLTLTELPDVKSVSVKVNGKAELVNEKGAELTKPVSRPEQVNTGSF</sequence>
<accession>A0A081LB34</accession>
<proteinExistence type="predicted"/>
<protein>
    <submittedName>
        <fullName evidence="2">Sporulation protein</fullName>
    </submittedName>
</protein>
<evidence type="ECO:0000313" key="3">
    <source>
        <dbReference type="Proteomes" id="UP000028091"/>
    </source>
</evidence>
<organism evidence="2 3">
    <name type="scientific">Bacillus zhangzhouensis</name>
    <dbReference type="NCBI Taxonomy" id="1178540"/>
    <lineage>
        <taxon>Bacteria</taxon>
        <taxon>Bacillati</taxon>
        <taxon>Bacillota</taxon>
        <taxon>Bacilli</taxon>
        <taxon>Bacillales</taxon>
        <taxon>Bacillaceae</taxon>
        <taxon>Bacillus</taxon>
    </lineage>
</organism>
<evidence type="ECO:0000313" key="2">
    <source>
        <dbReference type="EMBL" id="KEP26460.1"/>
    </source>
</evidence>
<dbReference type="AlphaFoldDB" id="A0A081LB34"/>
<gene>
    <name evidence="2" type="ORF">BA70_19340</name>
</gene>
<dbReference type="eggNOG" id="COG5401">
    <property type="taxonomic scope" value="Bacteria"/>
</dbReference>
<dbReference type="OrthoDB" id="1715058at2"/>
<keyword evidence="3" id="KW-1185">Reference proteome</keyword>
<feature type="domain" description="GerMN" evidence="1">
    <location>
        <begin position="92"/>
        <end position="181"/>
    </location>
</feature>
<feature type="domain" description="GerMN" evidence="1">
    <location>
        <begin position="242"/>
        <end position="333"/>
    </location>
</feature>
<dbReference type="Pfam" id="PF10646">
    <property type="entry name" value="Germane"/>
    <property type="match status" value="2"/>
</dbReference>
<comment type="caution">
    <text evidence="2">The sequence shown here is derived from an EMBL/GenBank/DDBJ whole genome shotgun (WGS) entry which is preliminary data.</text>
</comment>
<dbReference type="InterPro" id="IPR019606">
    <property type="entry name" value="GerMN"/>
</dbReference>